<keyword evidence="1" id="KW-1133">Transmembrane helix</keyword>
<dbReference type="Proteomes" id="UP000307087">
    <property type="component" value="Unassembled WGS sequence"/>
</dbReference>
<protein>
    <recommendedName>
        <fullName evidence="4">PQ-loop repeat-containing protein</fullName>
    </recommendedName>
</protein>
<evidence type="ECO:0000313" key="3">
    <source>
        <dbReference type="Proteomes" id="UP000307087"/>
    </source>
</evidence>
<name>A0A4S8NE45_9ACTN</name>
<keyword evidence="3" id="KW-1185">Reference proteome</keyword>
<dbReference type="RefSeq" id="WP_136562572.1">
    <property type="nucleotide sequence ID" value="NZ_BAABLS010000008.1"/>
</dbReference>
<feature type="transmembrane region" description="Helical" evidence="1">
    <location>
        <begin position="29"/>
        <end position="55"/>
    </location>
</feature>
<dbReference type="OrthoDB" id="3787789at2"/>
<dbReference type="EMBL" id="STGW01000004">
    <property type="protein sequence ID" value="THV14810.1"/>
    <property type="molecule type" value="Genomic_DNA"/>
</dbReference>
<proteinExistence type="predicted"/>
<comment type="caution">
    <text evidence="2">The sequence shown here is derived from an EMBL/GenBank/DDBJ whole genome shotgun (WGS) entry which is preliminary data.</text>
</comment>
<keyword evidence="1" id="KW-0812">Transmembrane</keyword>
<accession>A0A4S8NE45</accession>
<gene>
    <name evidence="2" type="ORF">E9934_09215</name>
</gene>
<dbReference type="AlphaFoldDB" id="A0A4S8NE45"/>
<reference evidence="2 3" key="1">
    <citation type="journal article" date="2009" name="Int. J. Syst. Evol. Microbiol.">
        <title>Nocardioides caeni sp. nov., isolated from wastewater.</title>
        <authorList>
            <person name="Yoon J.H."/>
            <person name="Kang S.J."/>
            <person name="Park S."/>
            <person name="Kim W."/>
            <person name="Oh T.K."/>
        </authorList>
    </citation>
    <scope>NUCLEOTIDE SEQUENCE [LARGE SCALE GENOMIC DNA]</scope>
    <source>
        <strain evidence="2 3">DSM 23134</strain>
    </source>
</reference>
<dbReference type="Gene3D" id="1.20.1280.290">
    <property type="match status" value="1"/>
</dbReference>
<feature type="transmembrane region" description="Helical" evidence="1">
    <location>
        <begin position="61"/>
        <end position="84"/>
    </location>
</feature>
<sequence>MTALLGWLVGVVDVAQFVPQARRALARRLLPGGLAGLSVWTWSIATVQGAAWIVYGFANELWAIAVPNLLITPICAGILAARLASGRPGD</sequence>
<organism evidence="2 3">
    <name type="scientific">Nocardioides caeni</name>
    <dbReference type="NCBI Taxonomy" id="574700"/>
    <lineage>
        <taxon>Bacteria</taxon>
        <taxon>Bacillati</taxon>
        <taxon>Actinomycetota</taxon>
        <taxon>Actinomycetes</taxon>
        <taxon>Propionibacteriales</taxon>
        <taxon>Nocardioidaceae</taxon>
        <taxon>Nocardioides</taxon>
    </lineage>
</organism>
<keyword evidence="1" id="KW-0472">Membrane</keyword>
<evidence type="ECO:0008006" key="4">
    <source>
        <dbReference type="Google" id="ProtNLM"/>
    </source>
</evidence>
<evidence type="ECO:0000256" key="1">
    <source>
        <dbReference type="SAM" id="Phobius"/>
    </source>
</evidence>
<evidence type="ECO:0000313" key="2">
    <source>
        <dbReference type="EMBL" id="THV14810.1"/>
    </source>
</evidence>